<organism evidence="5 6">
    <name type="scientific">Paractinoplanes deccanensis</name>
    <dbReference type="NCBI Taxonomy" id="113561"/>
    <lineage>
        <taxon>Bacteria</taxon>
        <taxon>Bacillati</taxon>
        <taxon>Actinomycetota</taxon>
        <taxon>Actinomycetes</taxon>
        <taxon>Micromonosporales</taxon>
        <taxon>Micromonosporaceae</taxon>
        <taxon>Paractinoplanes</taxon>
    </lineage>
</organism>
<evidence type="ECO:0000313" key="5">
    <source>
        <dbReference type="EMBL" id="GID78187.1"/>
    </source>
</evidence>
<dbReference type="RefSeq" id="WP_203772871.1">
    <property type="nucleotide sequence ID" value="NZ_BAAABO010000018.1"/>
</dbReference>
<comment type="caution">
    <text evidence="5">The sequence shown here is derived from an EMBL/GenBank/DDBJ whole genome shotgun (WGS) entry which is preliminary data.</text>
</comment>
<evidence type="ECO:0000259" key="4">
    <source>
        <dbReference type="PROSITE" id="PS51755"/>
    </source>
</evidence>
<proteinExistence type="inferred from homology"/>
<dbReference type="InterPro" id="IPR011990">
    <property type="entry name" value="TPR-like_helical_dom_sf"/>
</dbReference>
<dbReference type="SUPFAM" id="SSF46894">
    <property type="entry name" value="C-terminal effector domain of the bipartite response regulators"/>
    <property type="match status" value="1"/>
</dbReference>
<dbReference type="Proteomes" id="UP000609879">
    <property type="component" value="Unassembled WGS sequence"/>
</dbReference>
<dbReference type="InterPro" id="IPR005158">
    <property type="entry name" value="BTAD"/>
</dbReference>
<comment type="similarity">
    <text evidence="1">Belongs to the AfsR/DnrI/RedD regulatory family.</text>
</comment>
<sequence>MEIALLGPLELRTGGGHIVPVAGARLRALLLLLALDAGRVVSADRLVDGIWADDPPAAAGNALQALVSRLRRAGLTVEAVPGGYRLALDPDAVDAHRFTRLAPVDPEAALRLWRGELDFPDVARPEAVRLAELRKAATVRRLEAGIGRGDVVPELEALVAAHPLDERLAGLLMRALRADGNPGRALEVFEHTRRALAGTLGADPSAELAGLHLELLRDEPAPARGNLPAELSSFVGRTAETRAIRELISAHRLVTLLGPGGSGKTRLSVEVGAGLPGEVWRVELAPVTDPAEVPQAVLNTLTRRGQAVIDVPGRVPLGETLDRLLAAVAGRDLLIILDNCEHLIAAAAQVADALLRAAPGVRLLTTSREPLGIPGERLCPVEPLALPPVGADAATASTFPSVRLLLDRAAGFALTEENVEAVVRICRALDGMPLAIELGAARLRSLPAAVLADRLADRFRLLTGGSRTALPRHQTLRAVVDWSWDLLGEPERRLWRRFALFAGGADATAAERVCGAGLDVLGALADKSLLVLGADGRYRMLETIREYGLERLAEAGESESQRLAVAGWLIELAGEADPGLRTADQLRWLRRLAVEHDNLHAAVRTAIDAGDTPTAATLVARLGWYWWLSGHRMEGAVLAADVSAMPPGGADLDDLALVHTYAAINGLEGALPVDRVNEEFRLARDTGAASRAPHPALRLLGPMSAMFDDRTNPARGFELTEALFDDPDPWLRAVAKMMVSQLRLNFGQSAEVAEAEMREALAGFRAIGERWGIGFSLSTLGDMVASRGDFAQAVRWQREAIALVREVGVREDLPQMEVKLAHQLWLAGETDEARTTLKKARASAADMNLPEVKASVAYGSATFARMEGDLEEARRSMRDAVRMMQHPAAVPQFRAITLSTQALIDAASGDLAAARHGHREALRSAVDSHDSPVIAVVLVGVADLALREGAYERAAFLLGAADAVRGSRDRAVPDVDRITAEARAALGDEGFDEAYHRAADVTAATAGEASGLEV</sequence>
<dbReference type="PANTHER" id="PTHR47691">
    <property type="entry name" value="REGULATOR-RELATED"/>
    <property type="match status" value="1"/>
</dbReference>
<evidence type="ECO:0000256" key="1">
    <source>
        <dbReference type="ARBA" id="ARBA00005820"/>
    </source>
</evidence>
<dbReference type="SMART" id="SM00862">
    <property type="entry name" value="Trans_reg_C"/>
    <property type="match status" value="1"/>
</dbReference>
<dbReference type="Pfam" id="PF03704">
    <property type="entry name" value="BTAD"/>
    <property type="match status" value="1"/>
</dbReference>
<dbReference type="InterPro" id="IPR001867">
    <property type="entry name" value="OmpR/PhoB-type_DNA-bd"/>
</dbReference>
<dbReference type="InterPro" id="IPR016032">
    <property type="entry name" value="Sig_transdc_resp-reg_C-effctor"/>
</dbReference>
<protein>
    <submittedName>
        <fullName evidence="5">SARP family transcriptional regulator</fullName>
    </submittedName>
</protein>
<dbReference type="InterPro" id="IPR036388">
    <property type="entry name" value="WH-like_DNA-bd_sf"/>
</dbReference>
<feature type="DNA-binding region" description="OmpR/PhoB-type" evidence="3">
    <location>
        <begin position="1"/>
        <end position="88"/>
    </location>
</feature>
<dbReference type="Pfam" id="PF00486">
    <property type="entry name" value="Trans_reg_C"/>
    <property type="match status" value="1"/>
</dbReference>
<dbReference type="SMART" id="SM01043">
    <property type="entry name" value="BTAD"/>
    <property type="match status" value="1"/>
</dbReference>
<dbReference type="PANTHER" id="PTHR47691:SF3">
    <property type="entry name" value="HTH-TYPE TRANSCRIPTIONAL REGULATOR RV0890C-RELATED"/>
    <property type="match status" value="1"/>
</dbReference>
<dbReference type="CDD" id="cd15831">
    <property type="entry name" value="BTAD"/>
    <property type="match status" value="1"/>
</dbReference>
<name>A0ABQ3YDV3_9ACTN</name>
<evidence type="ECO:0000313" key="6">
    <source>
        <dbReference type="Proteomes" id="UP000609879"/>
    </source>
</evidence>
<dbReference type="InterPro" id="IPR027417">
    <property type="entry name" value="P-loop_NTPase"/>
</dbReference>
<accession>A0ABQ3YDV3</accession>
<dbReference type="Gene3D" id="1.10.10.10">
    <property type="entry name" value="Winged helix-like DNA-binding domain superfamily/Winged helix DNA-binding domain"/>
    <property type="match status" value="1"/>
</dbReference>
<dbReference type="EMBL" id="BOMI01000140">
    <property type="protein sequence ID" value="GID78187.1"/>
    <property type="molecule type" value="Genomic_DNA"/>
</dbReference>
<gene>
    <name evidence="5" type="ORF">Ade02nite_68280</name>
</gene>
<keyword evidence="6" id="KW-1185">Reference proteome</keyword>
<feature type="domain" description="OmpR/PhoB-type" evidence="4">
    <location>
        <begin position="1"/>
        <end position="88"/>
    </location>
</feature>
<evidence type="ECO:0000256" key="3">
    <source>
        <dbReference type="PROSITE-ProRule" id="PRU01091"/>
    </source>
</evidence>
<evidence type="ECO:0000256" key="2">
    <source>
        <dbReference type="ARBA" id="ARBA00023125"/>
    </source>
</evidence>
<dbReference type="SUPFAM" id="SSF48452">
    <property type="entry name" value="TPR-like"/>
    <property type="match status" value="3"/>
</dbReference>
<keyword evidence="2 3" id="KW-0238">DNA-binding</keyword>
<dbReference type="SUPFAM" id="SSF52540">
    <property type="entry name" value="P-loop containing nucleoside triphosphate hydrolases"/>
    <property type="match status" value="1"/>
</dbReference>
<dbReference type="Gene3D" id="1.25.40.10">
    <property type="entry name" value="Tetratricopeptide repeat domain"/>
    <property type="match status" value="3"/>
</dbReference>
<dbReference type="PROSITE" id="PS51755">
    <property type="entry name" value="OMPR_PHOB"/>
    <property type="match status" value="1"/>
</dbReference>
<reference evidence="5 6" key="1">
    <citation type="submission" date="2021-01" db="EMBL/GenBank/DDBJ databases">
        <title>Whole genome shotgun sequence of Actinoplanes deccanensis NBRC 13994.</title>
        <authorList>
            <person name="Komaki H."/>
            <person name="Tamura T."/>
        </authorList>
    </citation>
    <scope>NUCLEOTIDE SEQUENCE [LARGE SCALE GENOMIC DNA]</scope>
    <source>
        <strain evidence="5 6">NBRC 13994</strain>
    </source>
</reference>